<keyword evidence="4" id="KW-0539">Nucleus</keyword>
<feature type="region of interest" description="Disordered" evidence="5">
    <location>
        <begin position="300"/>
        <end position="352"/>
    </location>
</feature>
<gene>
    <name evidence="7" type="ORF">J1N35_041721</name>
</gene>
<dbReference type="GO" id="GO:0003700">
    <property type="term" value="F:DNA-binding transcription factor activity"/>
    <property type="evidence" value="ECO:0007669"/>
    <property type="project" value="InterPro"/>
</dbReference>
<evidence type="ECO:0000256" key="2">
    <source>
        <dbReference type="ARBA" id="ARBA00023015"/>
    </source>
</evidence>
<evidence type="ECO:0000259" key="6">
    <source>
        <dbReference type="PROSITE" id="PS51294"/>
    </source>
</evidence>
<feature type="compositionally biased region" description="Low complexity" evidence="5">
    <location>
        <begin position="314"/>
        <end position="328"/>
    </location>
</feature>
<dbReference type="PROSITE" id="PS51294">
    <property type="entry name" value="HTH_MYB"/>
    <property type="match status" value="1"/>
</dbReference>
<keyword evidence="3" id="KW-0804">Transcription</keyword>
<dbReference type="Pfam" id="PF00249">
    <property type="entry name" value="Myb_DNA-binding"/>
    <property type="match status" value="1"/>
</dbReference>
<comment type="subcellular location">
    <subcellularLocation>
        <location evidence="1">Nucleus</location>
    </subcellularLocation>
</comment>
<dbReference type="InterPro" id="IPR001005">
    <property type="entry name" value="SANT/Myb"/>
</dbReference>
<dbReference type="GO" id="GO:0003677">
    <property type="term" value="F:DNA binding"/>
    <property type="evidence" value="ECO:0007669"/>
    <property type="project" value="InterPro"/>
</dbReference>
<dbReference type="Gene3D" id="1.10.10.60">
    <property type="entry name" value="Homeodomain-like"/>
    <property type="match status" value="1"/>
</dbReference>
<dbReference type="FunFam" id="1.10.10.60:FF:000002">
    <property type="entry name" value="Myb family transcription factor"/>
    <property type="match status" value="1"/>
</dbReference>
<dbReference type="PANTHER" id="PTHR31314">
    <property type="entry name" value="MYB FAMILY TRANSCRIPTION FACTOR PHL7-LIKE"/>
    <property type="match status" value="1"/>
</dbReference>
<sequence length="352" mass="39799">MERNSSTECSKTAPSEQSDHQVEAEADSESEENDGESMPRNGGSSSNSTVEENDKKPSVRPYVRSKMPRLRWTPDLHLRFVHAVERLGGQDRATPKLVLQMMNIKGLSIAHVKSHLQMYRSKKIDDPRQVISDHRHLVQSGDGNIFSLNQLPMLQGYNHHHHQGDSSNTFRYRDTSWNGRHFSMRNPYTSRSFTDKQIPVLHGTVTDKIFGSNWTNYNFRMDTSSFNTLLPSWKCHEVLKNEISSSSPNPQSLLTKPSTQAKVGDETNCSRNSAQERRAMKRTISDSNLDLDLTLRLTQAKEEKRPSSEEDDVGLSLSLCGPPSSSKLSRLKGEDDSSRENGRRVSTLDLTI</sequence>
<dbReference type="AlphaFoldDB" id="A0A9D3UGH2"/>
<proteinExistence type="predicted"/>
<feature type="compositionally biased region" description="Acidic residues" evidence="5">
    <location>
        <begin position="24"/>
        <end position="35"/>
    </location>
</feature>
<evidence type="ECO:0000313" key="8">
    <source>
        <dbReference type="Proteomes" id="UP000828251"/>
    </source>
</evidence>
<dbReference type="InterPro" id="IPR006447">
    <property type="entry name" value="Myb_dom_plants"/>
</dbReference>
<organism evidence="7 8">
    <name type="scientific">Gossypium stocksii</name>
    <dbReference type="NCBI Taxonomy" id="47602"/>
    <lineage>
        <taxon>Eukaryota</taxon>
        <taxon>Viridiplantae</taxon>
        <taxon>Streptophyta</taxon>
        <taxon>Embryophyta</taxon>
        <taxon>Tracheophyta</taxon>
        <taxon>Spermatophyta</taxon>
        <taxon>Magnoliopsida</taxon>
        <taxon>eudicotyledons</taxon>
        <taxon>Gunneridae</taxon>
        <taxon>Pentapetalae</taxon>
        <taxon>rosids</taxon>
        <taxon>malvids</taxon>
        <taxon>Malvales</taxon>
        <taxon>Malvaceae</taxon>
        <taxon>Malvoideae</taxon>
        <taxon>Gossypium</taxon>
    </lineage>
</organism>
<evidence type="ECO:0000256" key="3">
    <source>
        <dbReference type="ARBA" id="ARBA00023163"/>
    </source>
</evidence>
<feature type="domain" description="HTH myb-type" evidence="6">
    <location>
        <begin position="64"/>
        <end position="124"/>
    </location>
</feature>
<feature type="region of interest" description="Disordered" evidence="5">
    <location>
        <begin position="1"/>
        <end position="62"/>
    </location>
</feature>
<name>A0A9D3UGH2_9ROSI</name>
<protein>
    <recommendedName>
        <fullName evidence="6">HTH myb-type domain-containing protein</fullName>
    </recommendedName>
</protein>
<dbReference type="InterPro" id="IPR046955">
    <property type="entry name" value="PHR1-like"/>
</dbReference>
<dbReference type="SUPFAM" id="SSF46689">
    <property type="entry name" value="Homeodomain-like"/>
    <property type="match status" value="1"/>
</dbReference>
<comment type="caution">
    <text evidence="7">The sequence shown here is derived from an EMBL/GenBank/DDBJ whole genome shotgun (WGS) entry which is preliminary data.</text>
</comment>
<dbReference type="PANTHER" id="PTHR31314:SF168">
    <property type="entry name" value="MYB-LIKE HTH TRANSCRIPTIONAL REGULATOR FAMILY PROTEIN"/>
    <property type="match status" value="1"/>
</dbReference>
<evidence type="ECO:0000313" key="7">
    <source>
        <dbReference type="EMBL" id="KAH1039978.1"/>
    </source>
</evidence>
<dbReference type="Proteomes" id="UP000828251">
    <property type="component" value="Unassembled WGS sequence"/>
</dbReference>
<feature type="compositionally biased region" description="Basic and acidic residues" evidence="5">
    <location>
        <begin position="331"/>
        <end position="343"/>
    </location>
</feature>
<feature type="region of interest" description="Disordered" evidence="5">
    <location>
        <begin position="243"/>
        <end position="285"/>
    </location>
</feature>
<reference evidence="7 8" key="1">
    <citation type="journal article" date="2021" name="Plant Biotechnol. J.">
        <title>Multi-omics assisted identification of the key and species-specific regulatory components of drought-tolerant mechanisms in Gossypium stocksii.</title>
        <authorList>
            <person name="Yu D."/>
            <person name="Ke L."/>
            <person name="Zhang D."/>
            <person name="Wu Y."/>
            <person name="Sun Y."/>
            <person name="Mei J."/>
            <person name="Sun J."/>
            <person name="Sun Y."/>
        </authorList>
    </citation>
    <scope>NUCLEOTIDE SEQUENCE [LARGE SCALE GENOMIC DNA]</scope>
    <source>
        <strain evidence="8">cv. E1</strain>
        <tissue evidence="7">Leaf</tissue>
    </source>
</reference>
<evidence type="ECO:0000256" key="4">
    <source>
        <dbReference type="ARBA" id="ARBA00023242"/>
    </source>
</evidence>
<dbReference type="NCBIfam" id="TIGR01557">
    <property type="entry name" value="myb_SHAQKYF"/>
    <property type="match status" value="1"/>
</dbReference>
<dbReference type="InterPro" id="IPR017930">
    <property type="entry name" value="Myb_dom"/>
</dbReference>
<evidence type="ECO:0000256" key="5">
    <source>
        <dbReference type="SAM" id="MobiDB-lite"/>
    </source>
</evidence>
<evidence type="ECO:0000256" key="1">
    <source>
        <dbReference type="ARBA" id="ARBA00004123"/>
    </source>
</evidence>
<dbReference type="OrthoDB" id="551907at2759"/>
<keyword evidence="2" id="KW-0805">Transcription regulation</keyword>
<keyword evidence="8" id="KW-1185">Reference proteome</keyword>
<feature type="compositionally biased region" description="Polar residues" evidence="5">
    <location>
        <begin position="1"/>
        <end position="16"/>
    </location>
</feature>
<dbReference type="InterPro" id="IPR009057">
    <property type="entry name" value="Homeodomain-like_sf"/>
</dbReference>
<dbReference type="EMBL" id="JAIQCV010000012">
    <property type="protein sequence ID" value="KAH1039978.1"/>
    <property type="molecule type" value="Genomic_DNA"/>
</dbReference>
<feature type="compositionally biased region" description="Polar residues" evidence="5">
    <location>
        <begin position="243"/>
        <end position="273"/>
    </location>
</feature>
<dbReference type="GO" id="GO:0005634">
    <property type="term" value="C:nucleus"/>
    <property type="evidence" value="ECO:0007669"/>
    <property type="project" value="UniProtKB-SubCell"/>
</dbReference>
<accession>A0A9D3UGH2</accession>